<dbReference type="Proteomes" id="UP000224460">
    <property type="component" value="Unassembled WGS sequence"/>
</dbReference>
<proteinExistence type="predicted"/>
<accession>A0AC61DHN5</accession>
<organism evidence="1 2">
    <name type="scientific">Sporanaerobium hydrogeniformans</name>
    <dbReference type="NCBI Taxonomy" id="3072179"/>
    <lineage>
        <taxon>Bacteria</taxon>
        <taxon>Bacillati</taxon>
        <taxon>Bacillota</taxon>
        <taxon>Clostridia</taxon>
        <taxon>Lachnospirales</taxon>
        <taxon>Lachnospiraceae</taxon>
        <taxon>Sporanaerobium</taxon>
    </lineage>
</organism>
<name>A0AC61DHN5_9FIRM</name>
<comment type="caution">
    <text evidence="1">The sequence shown here is derived from an EMBL/GenBank/DDBJ whole genome shotgun (WGS) entry which is preliminary data.</text>
</comment>
<gene>
    <name evidence="1" type="ORF">CS063_01235</name>
</gene>
<dbReference type="EMBL" id="PEDL01000001">
    <property type="protein sequence ID" value="PHV72131.1"/>
    <property type="molecule type" value="Genomic_DNA"/>
</dbReference>
<protein>
    <submittedName>
        <fullName evidence="1">Uncharacterized protein</fullName>
    </submittedName>
</protein>
<reference evidence="1" key="1">
    <citation type="submission" date="2017-10" db="EMBL/GenBank/DDBJ databases">
        <title>Genome sequence of cellulolytic Lachnospiraceae bacterium XHS1971 isolated from hotspring sediment.</title>
        <authorList>
            <person name="Vasudevan G."/>
            <person name="Joshi A.J."/>
            <person name="Hivarkar S."/>
            <person name="Lanjekar V.B."/>
            <person name="Dhakephalkar P.K."/>
            <person name="Dagar S."/>
        </authorList>
    </citation>
    <scope>NUCLEOTIDE SEQUENCE</scope>
    <source>
        <strain evidence="1">XHS1971</strain>
    </source>
</reference>
<evidence type="ECO:0000313" key="2">
    <source>
        <dbReference type="Proteomes" id="UP000224460"/>
    </source>
</evidence>
<keyword evidence="2" id="KW-1185">Reference proteome</keyword>
<sequence>MKKIKKWMIVVAAILIILVNIIGFKWVEFKEKGSIKIVLIPKSVSSDFEFWQTVMQGAELAAKEENAILEVKGALLEKDIETQKQALKEAIDEKADVIIIAAADTKALIELIEEAQAKKITVLTVDSKTEGIENIQHVATNNIEAARALTQYMASAIEEGGEVAMVSFVEGTGTAKEREQGYKEEMQRHPFLKMHPTVYCEGTVQGSYKVTKELLKKYPNLKGIIGANQQSTDGICDAVQELGLTGKIKVVGFDSSNTIIYALEKDVIDAIIVQKPFNMGYLAVKNGLEVYRGKKIPEFIDTGYKFIDKETLYLIENQKLLYPIIK</sequence>
<evidence type="ECO:0000313" key="1">
    <source>
        <dbReference type="EMBL" id="PHV72131.1"/>
    </source>
</evidence>